<feature type="region of interest" description="Disordered" evidence="1">
    <location>
        <begin position="321"/>
        <end position="402"/>
    </location>
</feature>
<evidence type="ECO:0000313" key="2">
    <source>
        <dbReference type="EMBL" id="GAV65691.1"/>
    </source>
</evidence>
<sequence>MMLKQLQELQRQQQLQQLGDARQQNSLNQLSAIAKATGAQFSPLINGTPVHDSSQMFMNRLQRDVSPTAQGVSNRVLFSQEQVQAMRSMGMVPQQLDTSLYGTPISSARGNMSQYSHLGGISHDTANLLTKAGGQAQKPVMQSSGFSNSYARDQSALPPDQVCMPQRTFTSNQGFAGKNMAGPVSVHGFNNRIITNNLQEGNPQMYVSFKEFNGRQEQAAWPAMQQNTEQVAPPEGLIPLDPIEEKILYNMDDNIWDPSFGSRPDLTAGGFGSTLEGSDLSNTLPSLQSGSWSALMQSAVAEASSSDTGIQEEWSGLTFQTTEQSTDNQMSNFMDSDKQQTGWADNNLQSASSSNSKPAPIFSDSSMNSSFPGFQQPGIQLSSHREGQRQDSSHEAVEKSSKDAGKWLVGNAQQKSSIEGNQQVQSFIHMDNAWAGQIYGHSESDGQQQKLTLNNNVSQLHSKGEVNEVLYKRRDTDDCLWKTNANYGVSSFSRSTGEVEQVHSTVHNREDASAAEVCQSTSQQVPSSIQPDYIECFDIHMEKKAKESMGYNQHHINNSPQDFCNSYGGAEKTYEKRQNFNKGCLPDFPGTSKASEDTPPRCDLRSVGSDVSNVTGQTSQNKLELFHNVDKLREDGTVMHFGSTDCNALADVPGPETHTSAQLYDQSSASQGFGLRLAPPSQRLPNSNNFLTLQDTSQTLSSNNPRQVNSELREKSQTWVAPTTSVQSSSPLPELSQRAHLGLAGISSNLNPLGSSVGAFASSPSYIRNQPQMQVVSKAPVASQFAQAALPGTFSRVPPFNLVSSQDTSRQISINPFRQQFSVLESVPVSQPSVMSGMSQQGDFLARPHNVWTNVPIQQYPSGLEPLKVPSNLTSSLVSSNNTMLNSSIGECQSSVIGARSMSSLGLDFIGEEQPGKANSQQQMTSQIHDTSQTAVSSRGQELSTKHSSDANALSAGSLVAHSDQQYLDVLRHNDNHAPAVTERNIESFIHSMKSSHNFHQNYSLLHQVQAMDKEPKSASQLNSFPSRDARLLSILAQAREDPGSSKGMIIFTHNESQSQSSSSNMAFNHTEHGQVNLQMAPNWFKQYGTLKNGQMIPVYAARLAKAAAAQFSLGNPCHTSMNEGDAADPSQSDMVKTSASVTLVKSEQLTGPYVLTSDAIHQDMAIRRPKKRKTATSEPLPWHKEVAQGSQRLQDISMAEQDWAQATNRLIEKVDYDIETLEDMQPMIRSKRRVILTRQLMQQLLCPAPASIFSGDATSHYDSVSYFISRLALGDACSLTYYTRNDLPLLLENGNMISEKLKTNGQQFLEVVEEFIGRVKKLEDEFQRSDKTATILDIRVECQELERDMSQPFQCQGCCLRGHNVFHCNYQLVDPAPTESLFCICLYSISHPHVYQRSKLHVGERKKRCSRWNVAQVNPEEMMQLI</sequence>
<feature type="compositionally biased region" description="Polar residues" evidence="1">
    <location>
        <begin position="696"/>
        <end position="710"/>
    </location>
</feature>
<dbReference type="PANTHER" id="PTHR31267:SF2">
    <property type="entry name" value="EXPRESSED PROTEIN"/>
    <property type="match status" value="1"/>
</dbReference>
<feature type="compositionally biased region" description="Polar residues" evidence="1">
    <location>
        <begin position="140"/>
        <end position="152"/>
    </location>
</feature>
<evidence type="ECO:0000256" key="1">
    <source>
        <dbReference type="SAM" id="MobiDB-lite"/>
    </source>
</evidence>
<dbReference type="EMBL" id="BDDD01000428">
    <property type="protein sequence ID" value="GAV65691.1"/>
    <property type="molecule type" value="Genomic_DNA"/>
</dbReference>
<feature type="region of interest" description="Disordered" evidence="1">
    <location>
        <begin position="139"/>
        <end position="161"/>
    </location>
</feature>
<feature type="compositionally biased region" description="Polar residues" evidence="1">
    <location>
        <begin position="917"/>
        <end position="943"/>
    </location>
</feature>
<feature type="compositionally biased region" description="Polar residues" evidence="1">
    <location>
        <begin position="717"/>
        <end position="731"/>
    </location>
</feature>
<organism evidence="2 3">
    <name type="scientific">Cephalotus follicularis</name>
    <name type="common">Albany pitcher plant</name>
    <dbReference type="NCBI Taxonomy" id="3775"/>
    <lineage>
        <taxon>Eukaryota</taxon>
        <taxon>Viridiplantae</taxon>
        <taxon>Streptophyta</taxon>
        <taxon>Embryophyta</taxon>
        <taxon>Tracheophyta</taxon>
        <taxon>Spermatophyta</taxon>
        <taxon>Magnoliopsida</taxon>
        <taxon>eudicotyledons</taxon>
        <taxon>Gunneridae</taxon>
        <taxon>Pentapetalae</taxon>
        <taxon>rosids</taxon>
        <taxon>fabids</taxon>
        <taxon>Oxalidales</taxon>
        <taxon>Cephalotaceae</taxon>
        <taxon>Cephalotus</taxon>
    </lineage>
</organism>
<keyword evidence="3" id="KW-1185">Reference proteome</keyword>
<name>A0A1Q3BCF0_CEPFO</name>
<dbReference type="OrthoDB" id="1926238at2759"/>
<feature type="region of interest" description="Disordered" evidence="1">
    <location>
        <begin position="911"/>
        <end position="950"/>
    </location>
</feature>
<reference evidence="3" key="1">
    <citation type="submission" date="2016-04" db="EMBL/GenBank/DDBJ databases">
        <title>Cephalotus genome sequencing.</title>
        <authorList>
            <person name="Fukushima K."/>
            <person name="Hasebe M."/>
            <person name="Fang X."/>
        </authorList>
    </citation>
    <scope>NUCLEOTIDE SEQUENCE [LARGE SCALE GENOMIC DNA]</scope>
    <source>
        <strain evidence="3">cv. St1</strain>
    </source>
</reference>
<dbReference type="PANTHER" id="PTHR31267">
    <property type="entry name" value="DENTIN SIALOPHOSPHOPROTEIN-LIKE PROTEIN"/>
    <property type="match status" value="1"/>
</dbReference>
<accession>A0A1Q3BCF0</accession>
<feature type="region of interest" description="Disordered" evidence="1">
    <location>
        <begin position="696"/>
        <end position="732"/>
    </location>
</feature>
<protein>
    <submittedName>
        <fullName evidence="2">Uncharacterized protein</fullName>
    </submittedName>
</protein>
<feature type="compositionally biased region" description="Polar residues" evidence="1">
    <location>
        <begin position="321"/>
        <end position="382"/>
    </location>
</feature>
<gene>
    <name evidence="2" type="ORF">CFOL_v3_09205</name>
</gene>
<proteinExistence type="predicted"/>
<dbReference type="InParanoid" id="A0A1Q3BCF0"/>
<dbReference type="Proteomes" id="UP000187406">
    <property type="component" value="Unassembled WGS sequence"/>
</dbReference>
<feature type="compositionally biased region" description="Basic and acidic residues" evidence="1">
    <location>
        <begin position="383"/>
        <end position="402"/>
    </location>
</feature>
<evidence type="ECO:0000313" key="3">
    <source>
        <dbReference type="Proteomes" id="UP000187406"/>
    </source>
</evidence>
<comment type="caution">
    <text evidence="2">The sequence shown here is derived from an EMBL/GenBank/DDBJ whole genome shotgun (WGS) entry which is preliminary data.</text>
</comment>
<dbReference type="STRING" id="3775.A0A1Q3BCF0"/>